<dbReference type="Gene3D" id="3.50.50.60">
    <property type="entry name" value="FAD/NAD(P)-binding domain"/>
    <property type="match status" value="2"/>
</dbReference>
<feature type="domain" description="FAD/NAD(P)-binding" evidence="5">
    <location>
        <begin position="5"/>
        <end position="299"/>
    </location>
</feature>
<dbReference type="InterPro" id="IPR036188">
    <property type="entry name" value="FAD/NAD-bd_sf"/>
</dbReference>
<dbReference type="AlphaFoldDB" id="A0A5B2VFM0"/>
<evidence type="ECO:0000259" key="6">
    <source>
        <dbReference type="Pfam" id="PF14759"/>
    </source>
</evidence>
<keyword evidence="4" id="KW-0560">Oxidoreductase</keyword>
<dbReference type="SUPFAM" id="SSF51905">
    <property type="entry name" value="FAD/NAD(P)-binding domain"/>
    <property type="match status" value="1"/>
</dbReference>
<evidence type="ECO:0000256" key="2">
    <source>
        <dbReference type="ARBA" id="ARBA00022630"/>
    </source>
</evidence>
<dbReference type="PANTHER" id="PTHR43557">
    <property type="entry name" value="APOPTOSIS-INDUCING FACTOR 1"/>
    <property type="match status" value="1"/>
</dbReference>
<evidence type="ECO:0000313" key="7">
    <source>
        <dbReference type="EMBL" id="KAA2238363.1"/>
    </source>
</evidence>
<dbReference type="PANTHER" id="PTHR43557:SF2">
    <property type="entry name" value="RIESKE DOMAIN-CONTAINING PROTEIN-RELATED"/>
    <property type="match status" value="1"/>
</dbReference>
<dbReference type="InterPro" id="IPR050446">
    <property type="entry name" value="FAD-oxidoreductase/Apoptosis"/>
</dbReference>
<dbReference type="Pfam" id="PF14759">
    <property type="entry name" value="Reductase_C"/>
    <property type="match status" value="1"/>
</dbReference>
<evidence type="ECO:0000256" key="1">
    <source>
        <dbReference type="ARBA" id="ARBA00001974"/>
    </source>
</evidence>
<feature type="domain" description="Reductase C-terminal" evidence="6">
    <location>
        <begin position="320"/>
        <end position="386"/>
    </location>
</feature>
<dbReference type="Gene3D" id="3.30.390.30">
    <property type="match status" value="1"/>
</dbReference>
<dbReference type="EMBL" id="VUOA01000011">
    <property type="protein sequence ID" value="KAA2238363.1"/>
    <property type="molecule type" value="Genomic_DNA"/>
</dbReference>
<comment type="caution">
    <text evidence="7">The sequence shown here is derived from an EMBL/GenBank/DDBJ whole genome shotgun (WGS) entry which is preliminary data.</text>
</comment>
<name>A0A5B2VFM0_9HYPH</name>
<dbReference type="PRINTS" id="PR00411">
    <property type="entry name" value="PNDRDTASEI"/>
</dbReference>
<keyword evidence="3" id="KW-0274">FAD</keyword>
<dbReference type="GO" id="GO:0005737">
    <property type="term" value="C:cytoplasm"/>
    <property type="evidence" value="ECO:0007669"/>
    <property type="project" value="TreeGrafter"/>
</dbReference>
<accession>A0A5B2VFM0</accession>
<keyword evidence="2" id="KW-0285">Flavoprotein</keyword>
<comment type="cofactor">
    <cofactor evidence="1">
        <name>FAD</name>
        <dbReference type="ChEBI" id="CHEBI:57692"/>
    </cofactor>
</comment>
<dbReference type="PRINTS" id="PR00368">
    <property type="entry name" value="FADPNR"/>
</dbReference>
<dbReference type="SUPFAM" id="SSF55424">
    <property type="entry name" value="FAD/NAD-linked reductases, dimerisation (C-terminal) domain"/>
    <property type="match status" value="1"/>
</dbReference>
<dbReference type="InterPro" id="IPR023753">
    <property type="entry name" value="FAD/NAD-binding_dom"/>
</dbReference>
<evidence type="ECO:0000259" key="5">
    <source>
        <dbReference type="Pfam" id="PF07992"/>
    </source>
</evidence>
<proteinExistence type="predicted"/>
<dbReference type="RefSeq" id="WP_149816051.1">
    <property type="nucleotide sequence ID" value="NZ_VUOA01000011.1"/>
</dbReference>
<protein>
    <submittedName>
        <fullName evidence="7">Pyridine nucleotide-disulfide oxidoreductase</fullName>
    </submittedName>
</protein>
<reference evidence="7 8" key="1">
    <citation type="submission" date="2019-09" db="EMBL/GenBank/DDBJ databases">
        <title>Salinarimonas rosea gen. nov., sp. nov., a new member of the a-2 subgroup of the Proteobacteria.</title>
        <authorList>
            <person name="Liu J."/>
        </authorList>
    </citation>
    <scope>NUCLEOTIDE SEQUENCE [LARGE SCALE GENOMIC DNA]</scope>
    <source>
        <strain evidence="7 8">BN140002</strain>
    </source>
</reference>
<evidence type="ECO:0000256" key="4">
    <source>
        <dbReference type="ARBA" id="ARBA00023002"/>
    </source>
</evidence>
<dbReference type="Pfam" id="PF07992">
    <property type="entry name" value="Pyr_redox_2"/>
    <property type="match status" value="1"/>
</dbReference>
<keyword evidence="8" id="KW-1185">Reference proteome</keyword>
<dbReference type="Proteomes" id="UP000323142">
    <property type="component" value="Unassembled WGS sequence"/>
</dbReference>
<evidence type="ECO:0000256" key="3">
    <source>
        <dbReference type="ARBA" id="ARBA00022827"/>
    </source>
</evidence>
<gene>
    <name evidence="7" type="ORF">F0L46_05495</name>
</gene>
<dbReference type="InterPro" id="IPR028202">
    <property type="entry name" value="Reductase_C"/>
</dbReference>
<evidence type="ECO:0000313" key="8">
    <source>
        <dbReference type="Proteomes" id="UP000323142"/>
    </source>
</evidence>
<reference evidence="7 8" key="2">
    <citation type="submission" date="2019-09" db="EMBL/GenBank/DDBJ databases">
        <authorList>
            <person name="Jin C."/>
        </authorList>
    </citation>
    <scope>NUCLEOTIDE SEQUENCE [LARGE SCALE GENOMIC DNA]</scope>
    <source>
        <strain evidence="7 8">BN140002</strain>
    </source>
</reference>
<dbReference type="GO" id="GO:0016651">
    <property type="term" value="F:oxidoreductase activity, acting on NAD(P)H"/>
    <property type="evidence" value="ECO:0007669"/>
    <property type="project" value="TreeGrafter"/>
</dbReference>
<dbReference type="OrthoDB" id="7809559at2"/>
<dbReference type="InterPro" id="IPR016156">
    <property type="entry name" value="FAD/NAD-linked_Rdtase_dimer_sf"/>
</dbReference>
<organism evidence="7 8">
    <name type="scientific">Salinarimonas soli</name>
    <dbReference type="NCBI Taxonomy" id="1638099"/>
    <lineage>
        <taxon>Bacteria</taxon>
        <taxon>Pseudomonadati</taxon>
        <taxon>Pseudomonadota</taxon>
        <taxon>Alphaproteobacteria</taxon>
        <taxon>Hyphomicrobiales</taxon>
        <taxon>Salinarimonadaceae</taxon>
        <taxon>Salinarimonas</taxon>
    </lineage>
</organism>
<sequence length="392" mass="41118">MNAPIVIVGAGQTAAQAAASLRQGGFDGGLVIVGDEPHPPYQRPPLSKKHLAGSFAGERLGLKAETFYTEARIDLRLGATARAIDPRERRLGLADGTRLAYSRLLLATGSRPRALALPGAGLGGVHRLRTRADVARFQGELRPGARLAIVGGGYIGLEVAATARELGLAVTVIEAADRLLSRVVSPVVSRFFHDLHLTHGVAIRTGAGVEALEGDERVTGVRLSTGETLGADMVLVATGGLPNAELAAEAGLAVEDGILVDEACRTSAPGIFAAGDVARFPSRRYGRRIRLESVQNAVDGAKAAAAAMLGESPLYDPVPWFWSDQYDAKLQIAGLSTGYTHAEVEGDPASGSFAVAYRDGGRLLAVDAVNWPRRHMEARRALAEEPPIAVAP</sequence>